<evidence type="ECO:0000313" key="6">
    <source>
        <dbReference type="Proteomes" id="UP000309454"/>
    </source>
</evidence>
<dbReference type="EMBL" id="SSTM01000001">
    <property type="protein sequence ID" value="TJW12414.1"/>
    <property type="molecule type" value="Genomic_DNA"/>
</dbReference>
<evidence type="ECO:0000256" key="3">
    <source>
        <dbReference type="SAM" id="MobiDB-lite"/>
    </source>
</evidence>
<dbReference type="AlphaFoldDB" id="A0A4T9TDJ6"/>
<dbReference type="PANTHER" id="PTHR43278:SF4">
    <property type="entry name" value="NAD(P)H-DEPENDENT FMN-CONTAINING OXIDOREDUCTASE YWQN-RELATED"/>
    <property type="match status" value="1"/>
</dbReference>
<dbReference type="Proteomes" id="UP000309454">
    <property type="component" value="Unassembled WGS sequence"/>
</dbReference>
<keyword evidence="6" id="KW-1185">Reference proteome</keyword>
<feature type="domain" description="NADPH-dependent FMN reductase-like" evidence="4">
    <location>
        <begin position="3"/>
        <end position="129"/>
    </location>
</feature>
<dbReference type="PANTHER" id="PTHR43278">
    <property type="entry name" value="NAD(P)H-DEPENDENT FMN-CONTAINING OXIDOREDUCTASE YWQN-RELATED"/>
    <property type="match status" value="1"/>
</dbReference>
<feature type="compositionally biased region" description="Basic and acidic residues" evidence="3">
    <location>
        <begin position="254"/>
        <end position="264"/>
    </location>
</feature>
<evidence type="ECO:0000256" key="1">
    <source>
        <dbReference type="ARBA" id="ARBA00022630"/>
    </source>
</evidence>
<dbReference type="InterPro" id="IPR029039">
    <property type="entry name" value="Flavoprotein-like_sf"/>
</dbReference>
<comment type="caution">
    <text evidence="5">The sequence shown here is derived from an EMBL/GenBank/DDBJ whole genome shotgun (WGS) entry which is preliminary data.</text>
</comment>
<sequence length="295" mass="30823">MHRLILAGSPRANGRTAALADELFNACIEECPEDGVSIVAVSSVAVAGCNGCDGCRREGERPEPMKDGDPLSPCPEVAASTAALHQCIIADDMTEVRKHLDAADELVVVCPVYFAGAPSQFKALLDRLQPYFWSDLRRGEPRPCVLHLVGEGHDPYGFEPLIQSLASAVHVAGFQLELVLDWVGKISPDGEITAEAEEYPIPPQGGCAALGWDSSDEWVVLEAEEEAPEAMGAPEGAPAPQASAAQATSAAPGRDGRKGKDGGKPAKTKGRAQLNLGDGAAPKGGKKKGKGGRRG</sequence>
<accession>A0A4T9TDJ6</accession>
<keyword evidence="1" id="KW-0285">Flavoprotein</keyword>
<keyword evidence="2" id="KW-0288">FMN</keyword>
<dbReference type="RefSeq" id="WP_136845304.1">
    <property type="nucleotide sequence ID" value="NZ_SSTM01000001.1"/>
</dbReference>
<dbReference type="SUPFAM" id="SSF52218">
    <property type="entry name" value="Flavoproteins"/>
    <property type="match status" value="1"/>
</dbReference>
<dbReference type="Gene3D" id="3.40.50.360">
    <property type="match status" value="1"/>
</dbReference>
<proteinExistence type="predicted"/>
<evidence type="ECO:0000259" key="4">
    <source>
        <dbReference type="Pfam" id="PF03358"/>
    </source>
</evidence>
<dbReference type="InterPro" id="IPR051796">
    <property type="entry name" value="ISF_SsuE-like"/>
</dbReference>
<gene>
    <name evidence="5" type="ORF">E5982_02105</name>
</gene>
<dbReference type="InterPro" id="IPR005025">
    <property type="entry name" value="FMN_Rdtase-like_dom"/>
</dbReference>
<feature type="compositionally biased region" description="Basic residues" evidence="3">
    <location>
        <begin position="284"/>
        <end position="295"/>
    </location>
</feature>
<dbReference type="OrthoDB" id="9805976at2"/>
<organism evidence="5 6">
    <name type="scientific">Parvibacter caecicola</name>
    <dbReference type="NCBI Taxonomy" id="747645"/>
    <lineage>
        <taxon>Bacteria</taxon>
        <taxon>Bacillati</taxon>
        <taxon>Actinomycetota</taxon>
        <taxon>Coriobacteriia</taxon>
        <taxon>Coriobacteriales</taxon>
        <taxon>Coriobacteriaceae</taxon>
        <taxon>Parvibacter</taxon>
    </lineage>
</organism>
<dbReference type="Pfam" id="PF03358">
    <property type="entry name" value="FMN_red"/>
    <property type="match status" value="1"/>
</dbReference>
<name>A0A4T9TDJ6_9ACTN</name>
<reference evidence="5 6" key="1">
    <citation type="submission" date="2019-04" db="EMBL/GenBank/DDBJ databases">
        <title>Microbes associate with the intestines of laboratory mice.</title>
        <authorList>
            <person name="Navarre W."/>
            <person name="Wong E."/>
            <person name="Huang K.C."/>
            <person name="Tropini C."/>
            <person name="Ng K."/>
            <person name="Yu B."/>
        </authorList>
    </citation>
    <scope>NUCLEOTIDE SEQUENCE [LARGE SCALE GENOMIC DNA]</scope>
    <source>
        <strain evidence="5 6">NM48_B13</strain>
    </source>
</reference>
<dbReference type="GO" id="GO:0016491">
    <property type="term" value="F:oxidoreductase activity"/>
    <property type="evidence" value="ECO:0007669"/>
    <property type="project" value="InterPro"/>
</dbReference>
<evidence type="ECO:0000256" key="2">
    <source>
        <dbReference type="ARBA" id="ARBA00022643"/>
    </source>
</evidence>
<protein>
    <submittedName>
        <fullName evidence="5">Flavodoxin family protein</fullName>
    </submittedName>
</protein>
<feature type="region of interest" description="Disordered" evidence="3">
    <location>
        <begin position="223"/>
        <end position="295"/>
    </location>
</feature>
<feature type="compositionally biased region" description="Low complexity" evidence="3">
    <location>
        <begin position="229"/>
        <end position="253"/>
    </location>
</feature>
<evidence type="ECO:0000313" key="5">
    <source>
        <dbReference type="EMBL" id="TJW12414.1"/>
    </source>
</evidence>